<dbReference type="Proteomes" id="UP000266841">
    <property type="component" value="Unassembled WGS sequence"/>
</dbReference>
<accession>K0T4I6</accession>
<feature type="compositionally biased region" description="Basic residues" evidence="1">
    <location>
        <begin position="1"/>
        <end position="12"/>
    </location>
</feature>
<feature type="compositionally biased region" description="Polar residues" evidence="1">
    <location>
        <begin position="63"/>
        <end position="72"/>
    </location>
</feature>
<feature type="region of interest" description="Disordered" evidence="1">
    <location>
        <begin position="1"/>
        <end position="110"/>
    </location>
</feature>
<evidence type="ECO:0000313" key="2">
    <source>
        <dbReference type="EMBL" id="EJK73638.1"/>
    </source>
</evidence>
<feature type="non-terminal residue" evidence="2">
    <location>
        <position position="298"/>
    </location>
</feature>
<name>K0T4I6_THAOC</name>
<dbReference type="EMBL" id="AGNL01004336">
    <property type="protein sequence ID" value="EJK73638.1"/>
    <property type="molecule type" value="Genomic_DNA"/>
</dbReference>
<proteinExistence type="predicted"/>
<evidence type="ECO:0000313" key="3">
    <source>
        <dbReference type="Proteomes" id="UP000266841"/>
    </source>
</evidence>
<reference evidence="2 3" key="1">
    <citation type="journal article" date="2012" name="Genome Biol.">
        <title>Genome and low-iron response of an oceanic diatom adapted to chronic iron limitation.</title>
        <authorList>
            <person name="Lommer M."/>
            <person name="Specht M."/>
            <person name="Roy A.S."/>
            <person name="Kraemer L."/>
            <person name="Andreson R."/>
            <person name="Gutowska M.A."/>
            <person name="Wolf J."/>
            <person name="Bergner S.V."/>
            <person name="Schilhabel M.B."/>
            <person name="Klostermeier U.C."/>
            <person name="Beiko R.G."/>
            <person name="Rosenstiel P."/>
            <person name="Hippler M."/>
            <person name="Laroche J."/>
        </authorList>
    </citation>
    <scope>NUCLEOTIDE SEQUENCE [LARGE SCALE GENOMIC DNA]</scope>
    <source>
        <strain evidence="2 3">CCMP1005</strain>
    </source>
</reference>
<comment type="caution">
    <text evidence="2">The sequence shown here is derived from an EMBL/GenBank/DDBJ whole genome shotgun (WGS) entry which is preliminary data.</text>
</comment>
<organism evidence="2 3">
    <name type="scientific">Thalassiosira oceanica</name>
    <name type="common">Marine diatom</name>
    <dbReference type="NCBI Taxonomy" id="159749"/>
    <lineage>
        <taxon>Eukaryota</taxon>
        <taxon>Sar</taxon>
        <taxon>Stramenopiles</taxon>
        <taxon>Ochrophyta</taxon>
        <taxon>Bacillariophyta</taxon>
        <taxon>Coscinodiscophyceae</taxon>
        <taxon>Thalassiosirophycidae</taxon>
        <taxon>Thalassiosirales</taxon>
        <taxon>Thalassiosiraceae</taxon>
        <taxon>Thalassiosira</taxon>
    </lineage>
</organism>
<protein>
    <submittedName>
        <fullName evidence="2">Uncharacterized protein</fullName>
    </submittedName>
</protein>
<feature type="compositionally biased region" description="Low complexity" evidence="1">
    <location>
        <begin position="36"/>
        <end position="62"/>
    </location>
</feature>
<evidence type="ECO:0000256" key="1">
    <source>
        <dbReference type="SAM" id="MobiDB-lite"/>
    </source>
</evidence>
<gene>
    <name evidence="2" type="ORF">THAOC_04726</name>
</gene>
<sequence length="298" mass="32022">MVKGEKKKKQGAKKQTQAGIKSFFGKRGNHEPPRRSSSAASSSAASSAIASSAVASSAAAASRTPSSDQTPTVPFAAASASARSLGGYTDDEYNEEHGEYPSRSAHKRKRLHYDNERNLTAEPEEEEGVPLPPFPADRVKIVSHDAALNVAEGTTIQLNSVSTRSAPALSLPPRSFALGSAADGTPTIVVSTRQEECGNVYLEGPTEVCSEAVAALPDELQSIYRDIDKLDEQRARCEERYMIVRLPQIKRPSPSALAGATSSEVEKVRLHFVDIQRRLLFAAICTLDKSFDACCAKM</sequence>
<dbReference type="AlphaFoldDB" id="K0T4I6"/>
<keyword evidence="3" id="KW-1185">Reference proteome</keyword>